<evidence type="ECO:0008006" key="5">
    <source>
        <dbReference type="Google" id="ProtNLM"/>
    </source>
</evidence>
<feature type="region of interest" description="Disordered" evidence="1">
    <location>
        <begin position="22"/>
        <end position="101"/>
    </location>
</feature>
<proteinExistence type="predicted"/>
<reference evidence="3 4" key="1">
    <citation type="journal article" date="2019" name="Nat. Ecol. Evol.">
        <title>Megaphylogeny resolves global patterns of mushroom evolution.</title>
        <authorList>
            <person name="Varga T."/>
            <person name="Krizsan K."/>
            <person name="Foldi C."/>
            <person name="Dima B."/>
            <person name="Sanchez-Garcia M."/>
            <person name="Sanchez-Ramirez S."/>
            <person name="Szollosi G.J."/>
            <person name="Szarkandi J.G."/>
            <person name="Papp V."/>
            <person name="Albert L."/>
            <person name="Andreopoulos W."/>
            <person name="Angelini C."/>
            <person name="Antonin V."/>
            <person name="Barry K.W."/>
            <person name="Bougher N.L."/>
            <person name="Buchanan P."/>
            <person name="Buyck B."/>
            <person name="Bense V."/>
            <person name="Catcheside P."/>
            <person name="Chovatia M."/>
            <person name="Cooper J."/>
            <person name="Damon W."/>
            <person name="Desjardin D."/>
            <person name="Finy P."/>
            <person name="Geml J."/>
            <person name="Haridas S."/>
            <person name="Hughes K."/>
            <person name="Justo A."/>
            <person name="Karasinski D."/>
            <person name="Kautmanova I."/>
            <person name="Kiss B."/>
            <person name="Kocsube S."/>
            <person name="Kotiranta H."/>
            <person name="LaButti K.M."/>
            <person name="Lechner B.E."/>
            <person name="Liimatainen K."/>
            <person name="Lipzen A."/>
            <person name="Lukacs Z."/>
            <person name="Mihaltcheva S."/>
            <person name="Morgado L.N."/>
            <person name="Niskanen T."/>
            <person name="Noordeloos M.E."/>
            <person name="Ohm R.A."/>
            <person name="Ortiz-Santana B."/>
            <person name="Ovrebo C."/>
            <person name="Racz N."/>
            <person name="Riley R."/>
            <person name="Savchenko A."/>
            <person name="Shiryaev A."/>
            <person name="Soop K."/>
            <person name="Spirin V."/>
            <person name="Szebenyi C."/>
            <person name="Tomsovsky M."/>
            <person name="Tulloss R.E."/>
            <person name="Uehling J."/>
            <person name="Grigoriev I.V."/>
            <person name="Vagvolgyi C."/>
            <person name="Papp T."/>
            <person name="Martin F.M."/>
            <person name="Miettinen O."/>
            <person name="Hibbett D.S."/>
            <person name="Nagy L.G."/>
        </authorList>
    </citation>
    <scope>NUCLEOTIDE SEQUENCE [LARGE SCALE GENOMIC DNA]</scope>
    <source>
        <strain evidence="3 4">CBS 309.79</strain>
    </source>
</reference>
<dbReference type="Proteomes" id="UP000305067">
    <property type="component" value="Unassembled WGS sequence"/>
</dbReference>
<gene>
    <name evidence="3" type="ORF">BDV98DRAFT_579162</name>
</gene>
<accession>A0A5C3R2H5</accession>
<evidence type="ECO:0000313" key="4">
    <source>
        <dbReference type="Proteomes" id="UP000305067"/>
    </source>
</evidence>
<feature type="compositionally biased region" description="Low complexity" evidence="1">
    <location>
        <begin position="32"/>
        <end position="88"/>
    </location>
</feature>
<dbReference type="EMBL" id="ML178814">
    <property type="protein sequence ID" value="TFL07908.1"/>
    <property type="molecule type" value="Genomic_DNA"/>
</dbReference>
<keyword evidence="2" id="KW-0732">Signal</keyword>
<evidence type="ECO:0000256" key="2">
    <source>
        <dbReference type="SAM" id="SignalP"/>
    </source>
</evidence>
<protein>
    <recommendedName>
        <fullName evidence="5">REJ domain-containing protein</fullName>
    </recommendedName>
</protein>
<organism evidence="3 4">
    <name type="scientific">Pterulicium gracile</name>
    <dbReference type="NCBI Taxonomy" id="1884261"/>
    <lineage>
        <taxon>Eukaryota</taxon>
        <taxon>Fungi</taxon>
        <taxon>Dikarya</taxon>
        <taxon>Basidiomycota</taxon>
        <taxon>Agaricomycotina</taxon>
        <taxon>Agaricomycetes</taxon>
        <taxon>Agaricomycetidae</taxon>
        <taxon>Agaricales</taxon>
        <taxon>Pleurotineae</taxon>
        <taxon>Pterulaceae</taxon>
        <taxon>Pterulicium</taxon>
    </lineage>
</organism>
<evidence type="ECO:0000313" key="3">
    <source>
        <dbReference type="EMBL" id="TFL07908.1"/>
    </source>
</evidence>
<keyword evidence="4" id="KW-1185">Reference proteome</keyword>
<dbReference type="AlphaFoldDB" id="A0A5C3R2H5"/>
<feature type="signal peptide" evidence="2">
    <location>
        <begin position="1"/>
        <end position="20"/>
    </location>
</feature>
<sequence length="101" mass="10721">MRFNLALSFFCLVFAGLVNASPIPHPIRRSSEPSPESILFSSDPSSPFPSSLSSRTAVESPSSSSSPIVTPTPSTSYSPTSTSASSTTTRRKPILDGPVFW</sequence>
<evidence type="ECO:0000256" key="1">
    <source>
        <dbReference type="SAM" id="MobiDB-lite"/>
    </source>
</evidence>
<feature type="chain" id="PRO_5023023512" description="REJ domain-containing protein" evidence="2">
    <location>
        <begin position="21"/>
        <end position="101"/>
    </location>
</feature>
<name>A0A5C3R2H5_9AGAR</name>